<reference evidence="15" key="1">
    <citation type="submission" date="2021-06" db="EMBL/GenBank/DDBJ databases">
        <authorList>
            <person name="Hodson N. C."/>
            <person name="Mongue J. A."/>
            <person name="Jaron S. K."/>
        </authorList>
    </citation>
    <scope>NUCLEOTIDE SEQUENCE</scope>
</reference>
<evidence type="ECO:0000259" key="14">
    <source>
        <dbReference type="PROSITE" id="PS50089"/>
    </source>
</evidence>
<evidence type="ECO:0000256" key="3">
    <source>
        <dbReference type="ARBA" id="ARBA00004906"/>
    </source>
</evidence>
<dbReference type="InterPro" id="IPR040380">
    <property type="entry name" value="HAKAI-like_RING-HC"/>
</dbReference>
<feature type="domain" description="RING-type" evidence="14">
    <location>
        <begin position="96"/>
        <end position="132"/>
    </location>
</feature>
<evidence type="ECO:0000256" key="6">
    <source>
        <dbReference type="ARBA" id="ARBA00022679"/>
    </source>
</evidence>
<keyword evidence="11" id="KW-0539">Nucleus</keyword>
<keyword evidence="16" id="KW-1185">Reference proteome</keyword>
<evidence type="ECO:0000256" key="7">
    <source>
        <dbReference type="ARBA" id="ARBA00022723"/>
    </source>
</evidence>
<feature type="compositionally biased region" description="Polar residues" evidence="13">
    <location>
        <begin position="267"/>
        <end position="279"/>
    </location>
</feature>
<dbReference type="GO" id="GO:0016567">
    <property type="term" value="P:protein ubiquitination"/>
    <property type="evidence" value="ECO:0007669"/>
    <property type="project" value="InterPro"/>
</dbReference>
<dbReference type="InterPro" id="IPR001841">
    <property type="entry name" value="Znf_RING"/>
</dbReference>
<dbReference type="CDD" id="cd16508">
    <property type="entry name" value="RING-HC_HAKAI-like"/>
    <property type="match status" value="1"/>
</dbReference>
<sequence>MVIESDEEEQQIETSETVDNLVEIPPDPPADPLKSDFIGITSEKVEFSIDDDISQLVPPTFSTLTAGPPQPMVDLDWFHNYNPSAEKVPNPNVHMCVACLLPIRLYGRLIPCKHVFCYSCAKKQADKCSRCNEKVHRIEQAHLGSVHMCHHEGSRYGFDGCRRTYLSQRDLQAHINHRHKPRNIVSTSGDGLSSSHGALDSSLSSYQSRQSIPVVHSSRSNLISVPLQGTSSRVKPDSQSMCAPSPENSTLPSSTGSRYDRKPPFSQHYSRSSWQFRQF</sequence>
<evidence type="ECO:0000256" key="9">
    <source>
        <dbReference type="ARBA" id="ARBA00022786"/>
    </source>
</evidence>
<feature type="compositionally biased region" description="Low complexity" evidence="13">
    <location>
        <begin position="188"/>
        <end position="201"/>
    </location>
</feature>
<comment type="pathway">
    <text evidence="3">Protein modification; protein ubiquitination.</text>
</comment>
<dbReference type="EC" id="2.3.2.27" evidence="4"/>
<keyword evidence="6" id="KW-0808">Transferase</keyword>
<gene>
    <name evidence="15" type="ORF">AFUS01_LOCUS4608</name>
</gene>
<comment type="caution">
    <text evidence="15">The sequence shown here is derived from an EMBL/GenBank/DDBJ whole genome shotgun (WGS) entry which is preliminary data.</text>
</comment>
<dbReference type="Pfam" id="PF18408">
    <property type="entry name" value="zf_Hakai"/>
    <property type="match status" value="1"/>
</dbReference>
<feature type="region of interest" description="Disordered" evidence="13">
    <location>
        <begin position="1"/>
        <end position="30"/>
    </location>
</feature>
<evidence type="ECO:0000256" key="4">
    <source>
        <dbReference type="ARBA" id="ARBA00012483"/>
    </source>
</evidence>
<comment type="catalytic activity">
    <reaction evidence="1">
        <text>S-ubiquitinyl-[E2 ubiquitin-conjugating enzyme]-L-cysteine + [acceptor protein]-L-lysine = [E2 ubiquitin-conjugating enzyme]-L-cysteine + N(6)-ubiquitinyl-[acceptor protein]-L-lysine.</text>
        <dbReference type="EC" id="2.3.2.27"/>
    </reaction>
</comment>
<accession>A0A8J2JUZ0</accession>
<keyword evidence="10" id="KW-0862">Zinc</keyword>
<dbReference type="GO" id="GO:0008270">
    <property type="term" value="F:zinc ion binding"/>
    <property type="evidence" value="ECO:0007669"/>
    <property type="project" value="UniProtKB-KW"/>
</dbReference>
<evidence type="ECO:0000256" key="11">
    <source>
        <dbReference type="ARBA" id="ARBA00023242"/>
    </source>
</evidence>
<evidence type="ECO:0000256" key="1">
    <source>
        <dbReference type="ARBA" id="ARBA00000900"/>
    </source>
</evidence>
<dbReference type="PANTHER" id="PTHR13480">
    <property type="entry name" value="E3 UBIQUITIN-PROTEIN LIGASE HAKAI-RELATED"/>
    <property type="match status" value="1"/>
</dbReference>
<proteinExistence type="predicted"/>
<comment type="subcellular location">
    <subcellularLocation>
        <location evidence="2">Nucleus</location>
    </subcellularLocation>
</comment>
<protein>
    <recommendedName>
        <fullName evidence="4">RING-type E3 ubiquitin transferase</fullName>
        <ecNumber evidence="4">2.3.2.27</ecNumber>
    </recommendedName>
</protein>
<keyword evidence="9" id="KW-0833">Ubl conjugation pathway</keyword>
<evidence type="ECO:0000256" key="13">
    <source>
        <dbReference type="SAM" id="MobiDB-lite"/>
    </source>
</evidence>
<feature type="region of interest" description="Disordered" evidence="13">
    <location>
        <begin position="174"/>
        <end position="201"/>
    </location>
</feature>
<keyword evidence="8 12" id="KW-0863">Zinc-finger</keyword>
<evidence type="ECO:0000256" key="2">
    <source>
        <dbReference type="ARBA" id="ARBA00004123"/>
    </source>
</evidence>
<feature type="compositionally biased region" description="Polar residues" evidence="13">
    <location>
        <begin position="224"/>
        <end position="257"/>
    </location>
</feature>
<dbReference type="EMBL" id="CAJVCH010028789">
    <property type="protein sequence ID" value="CAG7705037.1"/>
    <property type="molecule type" value="Genomic_DNA"/>
</dbReference>
<dbReference type="GO" id="GO:0030155">
    <property type="term" value="P:regulation of cell adhesion"/>
    <property type="evidence" value="ECO:0007669"/>
    <property type="project" value="TreeGrafter"/>
</dbReference>
<evidence type="ECO:0000256" key="8">
    <source>
        <dbReference type="ARBA" id="ARBA00022771"/>
    </source>
</evidence>
<evidence type="ECO:0000313" key="16">
    <source>
        <dbReference type="Proteomes" id="UP000708208"/>
    </source>
</evidence>
<evidence type="ECO:0000256" key="12">
    <source>
        <dbReference type="PROSITE-ProRule" id="PRU00175"/>
    </source>
</evidence>
<dbReference type="GO" id="GO:0005634">
    <property type="term" value="C:nucleus"/>
    <property type="evidence" value="ECO:0007669"/>
    <property type="project" value="UniProtKB-SubCell"/>
</dbReference>
<dbReference type="InterPro" id="IPR017907">
    <property type="entry name" value="Znf_RING_CS"/>
</dbReference>
<dbReference type="Proteomes" id="UP000708208">
    <property type="component" value="Unassembled WGS sequence"/>
</dbReference>
<dbReference type="InterPro" id="IPR040383">
    <property type="entry name" value="HAKAI/CBLL2"/>
</dbReference>
<dbReference type="OrthoDB" id="547746at2759"/>
<organism evidence="15 16">
    <name type="scientific">Allacma fusca</name>
    <dbReference type="NCBI Taxonomy" id="39272"/>
    <lineage>
        <taxon>Eukaryota</taxon>
        <taxon>Metazoa</taxon>
        <taxon>Ecdysozoa</taxon>
        <taxon>Arthropoda</taxon>
        <taxon>Hexapoda</taxon>
        <taxon>Collembola</taxon>
        <taxon>Symphypleona</taxon>
        <taxon>Sminthuridae</taxon>
        <taxon>Allacma</taxon>
    </lineage>
</organism>
<keyword evidence="7" id="KW-0479">Metal-binding</keyword>
<evidence type="ECO:0000256" key="5">
    <source>
        <dbReference type="ARBA" id="ARBA00022473"/>
    </source>
</evidence>
<keyword evidence="5" id="KW-0217">Developmental protein</keyword>
<dbReference type="InterPro" id="IPR041042">
    <property type="entry name" value="Znf_Hakai"/>
</dbReference>
<dbReference type="PROSITE" id="PS00518">
    <property type="entry name" value="ZF_RING_1"/>
    <property type="match status" value="1"/>
</dbReference>
<feature type="compositionally biased region" description="Acidic residues" evidence="13">
    <location>
        <begin position="1"/>
        <end position="11"/>
    </location>
</feature>
<evidence type="ECO:0000313" key="15">
    <source>
        <dbReference type="EMBL" id="CAG7705037.1"/>
    </source>
</evidence>
<evidence type="ECO:0000256" key="10">
    <source>
        <dbReference type="ARBA" id="ARBA00022833"/>
    </source>
</evidence>
<feature type="region of interest" description="Disordered" evidence="13">
    <location>
        <begin position="224"/>
        <end position="279"/>
    </location>
</feature>
<dbReference type="PROSITE" id="PS50089">
    <property type="entry name" value="ZF_RING_2"/>
    <property type="match status" value="1"/>
</dbReference>
<name>A0A8J2JUZ0_9HEXA</name>
<dbReference type="GO" id="GO:0061630">
    <property type="term" value="F:ubiquitin protein ligase activity"/>
    <property type="evidence" value="ECO:0007669"/>
    <property type="project" value="UniProtKB-EC"/>
</dbReference>
<dbReference type="PANTHER" id="PTHR13480:SF0">
    <property type="entry name" value="E3 UBIQUITIN-PROTEIN LIGASE HAKAI"/>
    <property type="match status" value="1"/>
</dbReference>
<dbReference type="AlphaFoldDB" id="A0A8J2JUZ0"/>